<dbReference type="Proteomes" id="UP000223749">
    <property type="component" value="Chromosome"/>
</dbReference>
<organism evidence="2 3">
    <name type="scientific">Pedobacter ginsengisoli</name>
    <dbReference type="NCBI Taxonomy" id="363852"/>
    <lineage>
        <taxon>Bacteria</taxon>
        <taxon>Pseudomonadati</taxon>
        <taxon>Bacteroidota</taxon>
        <taxon>Sphingobacteriia</taxon>
        <taxon>Sphingobacteriales</taxon>
        <taxon>Sphingobacteriaceae</taxon>
        <taxon>Pedobacter</taxon>
    </lineage>
</organism>
<dbReference type="GO" id="GO:0000731">
    <property type="term" value="P:DNA synthesis involved in DNA repair"/>
    <property type="evidence" value="ECO:0007669"/>
    <property type="project" value="TreeGrafter"/>
</dbReference>
<feature type="coiled-coil region" evidence="1">
    <location>
        <begin position="309"/>
        <end position="336"/>
    </location>
</feature>
<keyword evidence="1" id="KW-0175">Coiled coil</keyword>
<dbReference type="GO" id="GO:0006302">
    <property type="term" value="P:double-strand break repair"/>
    <property type="evidence" value="ECO:0007669"/>
    <property type="project" value="TreeGrafter"/>
</dbReference>
<dbReference type="PANTHER" id="PTHR32182">
    <property type="entry name" value="DNA REPLICATION AND REPAIR PROTEIN RECF"/>
    <property type="match status" value="1"/>
</dbReference>
<proteinExistence type="predicted"/>
<dbReference type="OrthoDB" id="1023918at2"/>
<sequence length="780" mass="87714">MKLKTLEINKFRGASQPLKLEFNPSKSITMIFGENGNGKSSIADAMIALCTDNLGSIRDKSSTDKGFIKSLGCAINEVSLKLSTDKGIFTAKLNPSGATFIKSPETGAPSVRHLRRSHIIHLIDSEPGKRYEVLKDYIDVAEIMKCEEELRKAKKTTAEAFQKLKATIIAATSVLENTWKAEGSPMTTWEAWAKSESDKDISKLIERQNKILQLLKDWNTVVSKREEVKKTLVKYNADLAKEKAAAAKIDELNKANPLADFSILQVLTEADAYISGKEQLNLCPVCDQGIVKEKLLVALGDKIAKMKEFQTAQKSLADLKKAREQTEATLKTQIESFIEDLDLFIPSIKALLEPGDELLSVLSDIEALLTNNEKYKSLNTKGSEINLKMLDLKSESDKIEKSKNQHNLIKQQFNALVSSRKESGRADKLATAAESALNIVEKCRKDFIDGELASISSDVETLYQKMHPGESLGGIKLFLKANVKNSIELNADFHTEESITPQSVYSESHLDTLGICIFLALAKKYNDENTILILDDVVMSVDETHLDRFITLLHEQVSFFSHILITTHYRPWKDRYRFSRAPSHDVHFVELRNWNINTGIRMQNGKIDLEELRKALDDHDFDRQRISNLAGTVLENVLDFISIKYHCKVPRKPRNEYVLRELLDCISGKLQKVLKVQRFEKNALGAYDYSVVSREQELKPLLDGMKKLAAIRNQVGAHFNFDGSMVSDTDVQEFGTLVYEFTENLVCPEKGNFPEKDKSGSYFETSSGSIRLFPLSEPAV</sequence>
<dbReference type="RefSeq" id="WP_099439702.1">
    <property type="nucleotide sequence ID" value="NZ_CP024091.1"/>
</dbReference>
<protein>
    <submittedName>
        <fullName evidence="2">Uncharacterized protein</fullName>
    </submittedName>
</protein>
<accession>A0A2D1U837</accession>
<dbReference type="EMBL" id="CP024091">
    <property type="protein sequence ID" value="ATP57789.1"/>
    <property type="molecule type" value="Genomic_DNA"/>
</dbReference>
<reference evidence="2 3" key="1">
    <citation type="submission" date="2017-10" db="EMBL/GenBank/DDBJ databases">
        <title>Whole genome of Pedobacter ginsengisoli T01R-27 isolated from tomato rhizosphere.</title>
        <authorList>
            <person name="Weon H.-Y."/>
            <person name="Lee S.A."/>
            <person name="Sang M.K."/>
            <person name="Song J."/>
        </authorList>
    </citation>
    <scope>NUCLEOTIDE SEQUENCE [LARGE SCALE GENOMIC DNA]</scope>
    <source>
        <strain evidence="2 3">T01R-27</strain>
    </source>
</reference>
<dbReference type="PANTHER" id="PTHR32182:SF22">
    <property type="entry name" value="ATP-DEPENDENT ENDONUCLEASE, OLD FAMILY-RELATED"/>
    <property type="match status" value="1"/>
</dbReference>
<dbReference type="KEGG" id="pgs:CPT03_15610"/>
<evidence type="ECO:0000313" key="3">
    <source>
        <dbReference type="Proteomes" id="UP000223749"/>
    </source>
</evidence>
<dbReference type="AlphaFoldDB" id="A0A2D1U837"/>
<dbReference type="SUPFAM" id="SSF52540">
    <property type="entry name" value="P-loop containing nucleoside triphosphate hydrolases"/>
    <property type="match status" value="1"/>
</dbReference>
<evidence type="ECO:0000313" key="2">
    <source>
        <dbReference type="EMBL" id="ATP57789.1"/>
    </source>
</evidence>
<gene>
    <name evidence="2" type="ORF">CPT03_15610</name>
</gene>
<keyword evidence="3" id="KW-1185">Reference proteome</keyword>
<name>A0A2D1U837_9SPHI</name>
<dbReference type="InterPro" id="IPR027417">
    <property type="entry name" value="P-loop_NTPase"/>
</dbReference>
<dbReference type="Gene3D" id="3.40.50.300">
    <property type="entry name" value="P-loop containing nucleotide triphosphate hydrolases"/>
    <property type="match status" value="2"/>
</dbReference>
<evidence type="ECO:0000256" key="1">
    <source>
        <dbReference type="SAM" id="Coils"/>
    </source>
</evidence>